<dbReference type="CDD" id="cd14798">
    <property type="entry name" value="RX-CC_like"/>
    <property type="match status" value="1"/>
</dbReference>
<dbReference type="Pfam" id="PF23598">
    <property type="entry name" value="LRR_14"/>
    <property type="match status" value="1"/>
</dbReference>
<evidence type="ECO:0000259" key="5">
    <source>
        <dbReference type="Pfam" id="PF00931"/>
    </source>
</evidence>
<dbReference type="Pfam" id="PF00931">
    <property type="entry name" value="NB-ARC"/>
    <property type="match status" value="1"/>
</dbReference>
<feature type="domain" description="NB-ARC" evidence="5">
    <location>
        <begin position="184"/>
        <end position="360"/>
    </location>
</feature>
<reference evidence="10" key="1">
    <citation type="submission" date="2016-06" db="EMBL/GenBank/DDBJ databases">
        <title>Parallel loss of symbiosis genes in relatives of nitrogen-fixing non-legume Parasponia.</title>
        <authorList>
            <person name="Van Velzen R."/>
            <person name="Holmer R."/>
            <person name="Bu F."/>
            <person name="Rutten L."/>
            <person name="Van Zeijl A."/>
            <person name="Liu W."/>
            <person name="Santuari L."/>
            <person name="Cao Q."/>
            <person name="Sharma T."/>
            <person name="Shen D."/>
            <person name="Roswanjaya Y."/>
            <person name="Wardhani T."/>
            <person name="Kalhor M.S."/>
            <person name="Jansen J."/>
            <person name="Van den Hoogen J."/>
            <person name="Gungor B."/>
            <person name="Hartog M."/>
            <person name="Hontelez J."/>
            <person name="Verver J."/>
            <person name="Yang W.-C."/>
            <person name="Schijlen E."/>
            <person name="Repin R."/>
            <person name="Schilthuizen M."/>
            <person name="Schranz E."/>
            <person name="Heidstra R."/>
            <person name="Miyata K."/>
            <person name="Fedorova E."/>
            <person name="Kohlen W."/>
            <person name="Bisseling T."/>
            <person name="Smit S."/>
            <person name="Geurts R."/>
        </authorList>
    </citation>
    <scope>NUCLEOTIDE SEQUENCE [LARGE SCALE GENOMIC DNA]</scope>
    <source>
        <strain evidence="10">cv. RG33-2</strain>
    </source>
</reference>
<feature type="region of interest" description="Disordered" evidence="4">
    <location>
        <begin position="143"/>
        <end position="165"/>
    </location>
</feature>
<evidence type="ECO:0000259" key="6">
    <source>
        <dbReference type="Pfam" id="PF18052"/>
    </source>
</evidence>
<dbReference type="FunFam" id="1.10.10.10:FF:000322">
    <property type="entry name" value="Probable disease resistance protein At1g63360"/>
    <property type="match status" value="1"/>
</dbReference>
<dbReference type="InterPro" id="IPR044974">
    <property type="entry name" value="Disease_R_plants"/>
</dbReference>
<dbReference type="InterPro" id="IPR038005">
    <property type="entry name" value="RX-like_CC"/>
</dbReference>
<dbReference type="PRINTS" id="PR00364">
    <property type="entry name" value="DISEASERSIST"/>
</dbReference>
<evidence type="ECO:0000259" key="8">
    <source>
        <dbReference type="Pfam" id="PF23598"/>
    </source>
</evidence>
<dbReference type="AlphaFoldDB" id="A0A2P5CGS9"/>
<dbReference type="Proteomes" id="UP000237000">
    <property type="component" value="Unassembled WGS sequence"/>
</dbReference>
<keyword evidence="3" id="KW-0611">Plant defense</keyword>
<sequence>MAETVVGLVVDKLIPLLTEEAKLLKGVHKEVDVIRHELQSILAFLKDADRRAETEGDTISDGVRLWVKDLREVAFQIEDVTDEYTLHIAQWRQQKQQRSLRLRFIRLLHKGACFVAKLKPRHDIASKIQELKQTVQEIKGRSAPYGFNSTQQAPTTASQNSKWYGPRNDHHFLKETEVVGIESARDELIAKLEGGSPRRTVISLVGTGGLGKTTLAHQVYIRAKELNFDRHAWVEVSPSYNKVELLRNLIKEFCQARKESVPERIDEMDELKVTTKIREYLQGKSYLIIFDDVWNINFWGDIKNALPEDNDKNARIVITTRDVKVANFCKTSSVVHIHELQPMPMEDAWELFRKKAFHSEPEENCPAELENLSREILKRCDGLPLAIVVIAGLLSTKGNSVDEWRNLLTSLSSELESNEHLKSIPKIMSLSYNDLPYHLKSCFLYFGIFPKDYSIPPERLFQQWIAEGFVKPRKDKTLEAIAEEYLVELINRSMVQVTEVGYDGKAESCSVHDLMREIILQKMDDLSFCQVLSGTDSNFRGSTRRISILNSSHDAFESCGELSHVRSVFVFDKDESINYFVSIITKNCKLLKVLYFEGDPSLDHLPEDIGDLFHLRYLSVRGTRVKVLPKSIGKLENLETLNLEKSLVYELTFEISRLRKLRNLIGYQLDENQDFHIDSLRGLKIKNGIGCSKALQQLYCIEANVNLFKELNNLTQMRTLGITKLKNEDGRKLCDSIQKMKQLEFLQVASVSEDETLSLEDLSSPPQFLRQLFLYGHLRTLPEWITKLQNLVEVSIRWSKLEEDPMEALQKLRNLLKLGIDNDAYNGDKLHFKEGAFPKLKELSLCTLSKLQLVVIEEGALRNLEVFAVGPCPQLQELPSGFKHLRNIKEFSLNEMPMNFLMSQNFESLQTETDHIWLSHKIRGNSWALRLDWIMETLKSTPGKSCLHLIFSY</sequence>
<dbReference type="InterPro" id="IPR058922">
    <property type="entry name" value="WHD_DRP"/>
</dbReference>
<dbReference type="Pfam" id="PF18052">
    <property type="entry name" value="Rx_N"/>
    <property type="match status" value="1"/>
</dbReference>
<dbReference type="SUPFAM" id="SSF52540">
    <property type="entry name" value="P-loop containing nucleoside triphosphate hydrolases"/>
    <property type="match status" value="1"/>
</dbReference>
<dbReference type="InterPro" id="IPR036388">
    <property type="entry name" value="WH-like_DNA-bd_sf"/>
</dbReference>
<comment type="caution">
    <text evidence="9">The sequence shown here is derived from an EMBL/GenBank/DDBJ whole genome shotgun (WGS) entry which is preliminary data.</text>
</comment>
<dbReference type="InterPro" id="IPR027417">
    <property type="entry name" value="P-loop_NTPase"/>
</dbReference>
<feature type="compositionally biased region" description="Polar residues" evidence="4">
    <location>
        <begin position="147"/>
        <end position="162"/>
    </location>
</feature>
<dbReference type="InterPro" id="IPR055414">
    <property type="entry name" value="LRR_R13L4/SHOC2-like"/>
</dbReference>
<feature type="domain" description="Disease resistance N-terminal" evidence="6">
    <location>
        <begin position="5"/>
        <end position="98"/>
    </location>
</feature>
<dbReference type="Gene3D" id="1.20.5.4130">
    <property type="match status" value="1"/>
</dbReference>
<dbReference type="Gene3D" id="3.40.50.300">
    <property type="entry name" value="P-loop containing nucleotide triphosphate hydrolases"/>
    <property type="match status" value="1"/>
</dbReference>
<organism evidence="9 10">
    <name type="scientific">Trema orientale</name>
    <name type="common">Charcoal tree</name>
    <name type="synonym">Celtis orientalis</name>
    <dbReference type="NCBI Taxonomy" id="63057"/>
    <lineage>
        <taxon>Eukaryota</taxon>
        <taxon>Viridiplantae</taxon>
        <taxon>Streptophyta</taxon>
        <taxon>Embryophyta</taxon>
        <taxon>Tracheophyta</taxon>
        <taxon>Spermatophyta</taxon>
        <taxon>Magnoliopsida</taxon>
        <taxon>eudicotyledons</taxon>
        <taxon>Gunneridae</taxon>
        <taxon>Pentapetalae</taxon>
        <taxon>rosids</taxon>
        <taxon>fabids</taxon>
        <taxon>Rosales</taxon>
        <taxon>Cannabaceae</taxon>
        <taxon>Trema</taxon>
    </lineage>
</organism>
<accession>A0A2P5CGS9</accession>
<evidence type="ECO:0000259" key="7">
    <source>
        <dbReference type="Pfam" id="PF23559"/>
    </source>
</evidence>
<dbReference type="PANTHER" id="PTHR23155">
    <property type="entry name" value="DISEASE RESISTANCE PROTEIN RP"/>
    <property type="match status" value="1"/>
</dbReference>
<dbReference type="PANTHER" id="PTHR23155:SF1052">
    <property type="entry name" value="DISEASE RESISTANCE PROTEIN RPM1"/>
    <property type="match status" value="1"/>
</dbReference>
<dbReference type="Gene3D" id="1.10.10.10">
    <property type="entry name" value="Winged helix-like DNA-binding domain superfamily/Winged helix DNA-binding domain"/>
    <property type="match status" value="1"/>
</dbReference>
<gene>
    <name evidence="9" type="ORF">TorRG33x02_285620</name>
</gene>
<dbReference type="InterPro" id="IPR042197">
    <property type="entry name" value="Apaf_helical"/>
</dbReference>
<evidence type="ECO:0000256" key="3">
    <source>
        <dbReference type="ARBA" id="ARBA00022821"/>
    </source>
</evidence>
<protein>
    <submittedName>
        <fullName evidence="9">NB-ARC domain, LRR domain containing protein</fullName>
    </submittedName>
</protein>
<dbReference type="GO" id="GO:0098542">
    <property type="term" value="P:defense response to other organism"/>
    <property type="evidence" value="ECO:0007669"/>
    <property type="project" value="TreeGrafter"/>
</dbReference>
<dbReference type="GO" id="GO:0043531">
    <property type="term" value="F:ADP binding"/>
    <property type="evidence" value="ECO:0007669"/>
    <property type="project" value="InterPro"/>
</dbReference>
<evidence type="ECO:0000256" key="4">
    <source>
        <dbReference type="SAM" id="MobiDB-lite"/>
    </source>
</evidence>
<dbReference type="InterPro" id="IPR002182">
    <property type="entry name" value="NB-ARC"/>
</dbReference>
<dbReference type="EMBL" id="JXTC01000367">
    <property type="protein sequence ID" value="PON60228.1"/>
    <property type="molecule type" value="Genomic_DNA"/>
</dbReference>
<evidence type="ECO:0000256" key="2">
    <source>
        <dbReference type="ARBA" id="ARBA00022741"/>
    </source>
</evidence>
<dbReference type="Gene3D" id="1.10.8.430">
    <property type="entry name" value="Helical domain of apoptotic protease-activating factors"/>
    <property type="match status" value="1"/>
</dbReference>
<keyword evidence="10" id="KW-1185">Reference proteome</keyword>
<evidence type="ECO:0000313" key="10">
    <source>
        <dbReference type="Proteomes" id="UP000237000"/>
    </source>
</evidence>
<dbReference type="FunFam" id="1.10.8.430:FF:000003">
    <property type="entry name" value="Probable disease resistance protein At5g66910"/>
    <property type="match status" value="1"/>
</dbReference>
<dbReference type="InterPro" id="IPR041118">
    <property type="entry name" value="Rx_N"/>
</dbReference>
<proteinExistence type="predicted"/>
<feature type="domain" description="Disease resistance protein winged helix" evidence="7">
    <location>
        <begin position="448"/>
        <end position="519"/>
    </location>
</feature>
<name>A0A2P5CGS9_TREOI</name>
<evidence type="ECO:0000256" key="1">
    <source>
        <dbReference type="ARBA" id="ARBA00022737"/>
    </source>
</evidence>
<dbReference type="Gene3D" id="3.80.10.10">
    <property type="entry name" value="Ribonuclease Inhibitor"/>
    <property type="match status" value="2"/>
</dbReference>
<dbReference type="Pfam" id="PF23559">
    <property type="entry name" value="WHD_DRP"/>
    <property type="match status" value="1"/>
</dbReference>
<dbReference type="InParanoid" id="A0A2P5CGS9"/>
<keyword evidence="2" id="KW-0547">Nucleotide-binding</keyword>
<dbReference type="OrthoDB" id="598235at2759"/>
<keyword evidence="1" id="KW-0677">Repeat</keyword>
<dbReference type="InterPro" id="IPR032675">
    <property type="entry name" value="LRR_dom_sf"/>
</dbReference>
<dbReference type="SUPFAM" id="SSF52058">
    <property type="entry name" value="L domain-like"/>
    <property type="match status" value="1"/>
</dbReference>
<feature type="domain" description="Disease resistance R13L4/SHOC-2-like LRR" evidence="8">
    <location>
        <begin position="564"/>
        <end position="889"/>
    </location>
</feature>
<evidence type="ECO:0000313" key="9">
    <source>
        <dbReference type="EMBL" id="PON60228.1"/>
    </source>
</evidence>